<gene>
    <name evidence="1" type="ORF">E2605_11450</name>
</gene>
<dbReference type="AlphaFoldDB" id="A0A4Y8L1P7"/>
<evidence type="ECO:0000313" key="1">
    <source>
        <dbReference type="EMBL" id="TFD96201.1"/>
    </source>
</evidence>
<dbReference type="EMBL" id="SOML01000006">
    <property type="protein sequence ID" value="TFD96201.1"/>
    <property type="molecule type" value="Genomic_DNA"/>
</dbReference>
<dbReference type="OrthoDB" id="1157940at2"/>
<protein>
    <recommendedName>
        <fullName evidence="3">DKNYY family protein</fullName>
    </recommendedName>
</protein>
<evidence type="ECO:0000313" key="2">
    <source>
        <dbReference type="Proteomes" id="UP000297861"/>
    </source>
</evidence>
<keyword evidence="2" id="KW-1185">Reference proteome</keyword>
<accession>A0A4Y8L1P7</accession>
<organism evidence="1 2">
    <name type="scientific">Dysgonomonas capnocytophagoides</name>
    <dbReference type="NCBI Taxonomy" id="45254"/>
    <lineage>
        <taxon>Bacteria</taxon>
        <taxon>Pseudomonadati</taxon>
        <taxon>Bacteroidota</taxon>
        <taxon>Bacteroidia</taxon>
        <taxon>Bacteroidales</taxon>
        <taxon>Dysgonomonadaceae</taxon>
        <taxon>Dysgonomonas</taxon>
    </lineage>
</organism>
<reference evidence="1 2" key="1">
    <citation type="submission" date="2019-03" db="EMBL/GenBank/DDBJ databases">
        <title>San Antonio Military Medical Center submission to MRSN (WRAIR), pending publication.</title>
        <authorList>
            <person name="Blyth D.M."/>
            <person name="Mccarthy S.L."/>
            <person name="Schall S.E."/>
            <person name="Stam J.A."/>
            <person name="Ong A.C."/>
            <person name="Mcgann P.T."/>
        </authorList>
    </citation>
    <scope>NUCLEOTIDE SEQUENCE [LARGE SCALE GENOMIC DNA]</scope>
    <source>
        <strain evidence="1 2">MRSN571793</strain>
    </source>
</reference>
<dbReference type="STRING" id="1121485.GCA_000426485_00636"/>
<sequence>MFFFRLISFFIFSSVFLHTSCRKETAVNGYKSSHYFYSVDRTKILYDVIPSTSLESLWRQQYVEIPADVHSFKVLSTEFAEDKKHVFYTYKILMNVDRQSFYWDSINELPKDRRHVYLPTTKTDRLEIIKYADPKTYERVKLPIACQKWYKDKRHYFFKHEKTNANVQSMKFDSPYLPYDSRYIFYEKDNDIYTLPYKGKITVVNEKMIYDDRHMLYTSGCDSSATIIDYKDINTLRFYDNDYQAFSIDSAVYIMGQKINDNNVDAASFEIVQFPYYKDKNQVYYKDTPLYSSDPSSFVILDERYAKDKKHVYSKGKILPGYTSEKFVADQWGRYPPDFNYGKDPSEN</sequence>
<comment type="caution">
    <text evidence="1">The sequence shown here is derived from an EMBL/GenBank/DDBJ whole genome shotgun (WGS) entry which is preliminary data.</text>
</comment>
<dbReference type="Pfam" id="PF13644">
    <property type="entry name" value="DKNYY"/>
    <property type="match status" value="2"/>
</dbReference>
<evidence type="ECO:0008006" key="3">
    <source>
        <dbReference type="Google" id="ProtNLM"/>
    </source>
</evidence>
<proteinExistence type="predicted"/>
<dbReference type="InterPro" id="IPR027375">
    <property type="entry name" value="DKNYY"/>
</dbReference>
<dbReference type="RefSeq" id="WP_134436516.1">
    <property type="nucleotide sequence ID" value="NZ_AP028867.1"/>
</dbReference>
<name>A0A4Y8L1P7_9BACT</name>
<dbReference type="Proteomes" id="UP000297861">
    <property type="component" value="Unassembled WGS sequence"/>
</dbReference>